<dbReference type="InterPro" id="IPR002931">
    <property type="entry name" value="Transglutaminase-like"/>
</dbReference>
<reference evidence="4 5" key="1">
    <citation type="submission" date="2024-02" db="EMBL/GenBank/DDBJ databases">
        <title>A nitrogen-fixing paenibacillus bacterium.</title>
        <authorList>
            <person name="Zhang W.L."/>
            <person name="Chen S.F."/>
        </authorList>
    </citation>
    <scope>NUCLEOTIDE SEQUENCE [LARGE SCALE GENOMIC DNA]</scope>
    <source>
        <strain evidence="4 5">M1</strain>
    </source>
</reference>
<dbReference type="Pfam" id="PF01841">
    <property type="entry name" value="Transglut_core"/>
    <property type="match status" value="1"/>
</dbReference>
<sequence length="779" mass="84330">MTSLNHQSPVTGGPLPGVHGLTPLTPEADKSRRLAEGGRRALTSLLLLGLFGEWLYPLYSFLGGEPVRLIGLFLALTGILLLLGCFRLPAYAFVPLPPLLIAGAMYFLFGQAQGFSWFSDCAGLIAADVAEAVQTGRLYGLGGETRTLLLLIGWSLLVVSVQALALSKQSNLLFFAASVLYLLALETVGDVPVYAGLVRTAGWGLALQALVFRSRLRAGGKPGGAAAIAIAIAACVAGPFLLSSLLPVQPARAIAWSQVAQVLEGWSGSGLNGPSVSYALSGYGKDDTRLGAPLRLRHETYFTAVSPENTYWRGESKSVYTGAGWASSPADPASASLAEPERPEVQSAARSVRQTVIFKEPATGTVPLFSGGSPLNVERVFAGKPTAGGWEAAGSDSGALNAGTGSPQANSRYDAGADAFYFAPAYPEQAVYGYELEAGVPEVSAERLRAAGGEDPAELAGRELQLPDSLPERVRRLGADLVEERPSRYDAVLAVMNYLKKHYAYSLDSQYPPAGSDFADYFLFEQKIGYCDHFSTAMTVLLRSGGIPARWVKGFAPGTPVSEDEHRYTVSYADAHSWVEVYFPGAGWIPFDPTPGYESAFAAASTDGGGQGLLEQGSSLWRRLSGSLGELMEETAAKLSNSLSLIQERLFFWTSLLSGFGLTVLFAVLYRKYWLRQSRYLLWLFMLGQRRRFPERRELLRAAECVWRELYNAYGAKTPEMTAREYVEFISTKNGGRNSDDLESFVRIWENLYYGGAGLDRTDSRGFLKMCRNLAYSGR</sequence>
<feature type="transmembrane region" description="Helical" evidence="2">
    <location>
        <begin position="67"/>
        <end position="83"/>
    </location>
</feature>
<feature type="compositionally biased region" description="Polar residues" evidence="1">
    <location>
        <begin position="1"/>
        <end position="10"/>
    </location>
</feature>
<dbReference type="Proteomes" id="UP001306950">
    <property type="component" value="Unassembled WGS sequence"/>
</dbReference>
<feature type="transmembrane region" description="Helical" evidence="2">
    <location>
        <begin position="147"/>
        <end position="165"/>
    </location>
</feature>
<dbReference type="InterPro" id="IPR021878">
    <property type="entry name" value="TgpA_N"/>
</dbReference>
<feature type="transmembrane region" description="Helical" evidence="2">
    <location>
        <begin position="90"/>
        <end position="109"/>
    </location>
</feature>
<keyword evidence="2" id="KW-0472">Membrane</keyword>
<evidence type="ECO:0000256" key="2">
    <source>
        <dbReference type="SAM" id="Phobius"/>
    </source>
</evidence>
<dbReference type="SUPFAM" id="SSF54001">
    <property type="entry name" value="Cysteine proteinases"/>
    <property type="match status" value="1"/>
</dbReference>
<name>A0ABU7VQR8_9BACL</name>
<feature type="transmembrane region" description="Helical" evidence="2">
    <location>
        <begin position="41"/>
        <end position="61"/>
    </location>
</feature>
<comment type="caution">
    <text evidence="4">The sequence shown here is derived from an EMBL/GenBank/DDBJ whole genome shotgun (WGS) entry which is preliminary data.</text>
</comment>
<feature type="transmembrane region" description="Helical" evidence="2">
    <location>
        <begin position="224"/>
        <end position="242"/>
    </location>
</feature>
<evidence type="ECO:0000256" key="1">
    <source>
        <dbReference type="SAM" id="MobiDB-lite"/>
    </source>
</evidence>
<proteinExistence type="predicted"/>
<organism evidence="4 5">
    <name type="scientific">Paenibacillus haidiansis</name>
    <dbReference type="NCBI Taxonomy" id="1574488"/>
    <lineage>
        <taxon>Bacteria</taxon>
        <taxon>Bacillati</taxon>
        <taxon>Bacillota</taxon>
        <taxon>Bacilli</taxon>
        <taxon>Bacillales</taxon>
        <taxon>Paenibacillaceae</taxon>
        <taxon>Paenibacillus</taxon>
    </lineage>
</organism>
<feature type="transmembrane region" description="Helical" evidence="2">
    <location>
        <begin position="650"/>
        <end position="670"/>
    </location>
</feature>
<dbReference type="EMBL" id="JAZHPZ010000004">
    <property type="protein sequence ID" value="MEF2966100.1"/>
    <property type="molecule type" value="Genomic_DNA"/>
</dbReference>
<keyword evidence="2" id="KW-1133">Transmembrane helix</keyword>
<keyword evidence="5" id="KW-1185">Reference proteome</keyword>
<feature type="region of interest" description="Disordered" evidence="1">
    <location>
        <begin position="1"/>
        <end position="25"/>
    </location>
</feature>
<feature type="domain" description="Transglutaminase-like" evidence="3">
    <location>
        <begin position="523"/>
        <end position="595"/>
    </location>
</feature>
<feature type="transmembrane region" description="Helical" evidence="2">
    <location>
        <begin position="194"/>
        <end position="212"/>
    </location>
</feature>
<dbReference type="Pfam" id="PF11992">
    <property type="entry name" value="TgpA_N"/>
    <property type="match status" value="1"/>
</dbReference>
<dbReference type="SMART" id="SM00460">
    <property type="entry name" value="TGc"/>
    <property type="match status" value="1"/>
</dbReference>
<evidence type="ECO:0000313" key="5">
    <source>
        <dbReference type="Proteomes" id="UP001306950"/>
    </source>
</evidence>
<evidence type="ECO:0000313" key="4">
    <source>
        <dbReference type="EMBL" id="MEF2966100.1"/>
    </source>
</evidence>
<dbReference type="PANTHER" id="PTHR42736:SF1">
    <property type="entry name" value="PROTEIN-GLUTAMINE GAMMA-GLUTAMYLTRANSFERASE"/>
    <property type="match status" value="1"/>
</dbReference>
<evidence type="ECO:0000259" key="3">
    <source>
        <dbReference type="SMART" id="SM00460"/>
    </source>
</evidence>
<accession>A0ABU7VQR8</accession>
<protein>
    <submittedName>
        <fullName evidence="4">Transglutaminase-like domain-containing protein</fullName>
    </submittedName>
</protein>
<dbReference type="InterPro" id="IPR052901">
    <property type="entry name" value="Bact_TGase-like"/>
</dbReference>
<dbReference type="InterPro" id="IPR038765">
    <property type="entry name" value="Papain-like_cys_pep_sf"/>
</dbReference>
<gene>
    <name evidence="4" type="ORF">V3851_09685</name>
</gene>
<feature type="transmembrane region" description="Helical" evidence="2">
    <location>
        <begin position="172"/>
        <end position="188"/>
    </location>
</feature>
<dbReference type="Gene3D" id="3.10.620.30">
    <property type="match status" value="1"/>
</dbReference>
<dbReference type="RefSeq" id="WP_331846336.1">
    <property type="nucleotide sequence ID" value="NZ_JAZHPZ010000004.1"/>
</dbReference>
<dbReference type="PANTHER" id="PTHR42736">
    <property type="entry name" value="PROTEIN-GLUTAMINE GAMMA-GLUTAMYLTRANSFERASE"/>
    <property type="match status" value="1"/>
</dbReference>
<keyword evidence="2" id="KW-0812">Transmembrane</keyword>